<evidence type="ECO:0000256" key="1">
    <source>
        <dbReference type="SAM" id="SignalP"/>
    </source>
</evidence>
<feature type="chain" id="PRO_5047247609" evidence="1">
    <location>
        <begin position="22"/>
        <end position="57"/>
    </location>
</feature>
<gene>
    <name evidence="2" type="ORF">VTJ49DRAFT_5076</name>
</gene>
<comment type="caution">
    <text evidence="2">The sequence shown here is derived from an EMBL/GenBank/DDBJ whole genome shotgun (WGS) entry which is preliminary data.</text>
</comment>
<sequence>MKFTTFVAAAFSLCAASLVHAGMVYIPVREEMVVPKSDGDCPFGVVTPMGCAKLRKD</sequence>
<organism evidence="2 3">
    <name type="scientific">Humicola insolens</name>
    <name type="common">Soft-rot fungus</name>
    <dbReference type="NCBI Taxonomy" id="85995"/>
    <lineage>
        <taxon>Eukaryota</taxon>
        <taxon>Fungi</taxon>
        <taxon>Dikarya</taxon>
        <taxon>Ascomycota</taxon>
        <taxon>Pezizomycotina</taxon>
        <taxon>Sordariomycetes</taxon>
        <taxon>Sordariomycetidae</taxon>
        <taxon>Sordariales</taxon>
        <taxon>Chaetomiaceae</taxon>
        <taxon>Mycothermus</taxon>
    </lineage>
</organism>
<evidence type="ECO:0000313" key="3">
    <source>
        <dbReference type="Proteomes" id="UP001583172"/>
    </source>
</evidence>
<keyword evidence="3" id="KW-1185">Reference proteome</keyword>
<accession>A0ABR3V3Y1</accession>
<reference evidence="2 3" key="1">
    <citation type="journal article" date="2024" name="Commun. Biol.">
        <title>Comparative genomic analysis of thermophilic fungi reveals convergent evolutionary adaptations and gene losses.</title>
        <authorList>
            <person name="Steindorff A.S."/>
            <person name="Aguilar-Pontes M.V."/>
            <person name="Robinson A.J."/>
            <person name="Andreopoulos B."/>
            <person name="LaButti K."/>
            <person name="Kuo A."/>
            <person name="Mondo S."/>
            <person name="Riley R."/>
            <person name="Otillar R."/>
            <person name="Haridas S."/>
            <person name="Lipzen A."/>
            <person name="Grimwood J."/>
            <person name="Schmutz J."/>
            <person name="Clum A."/>
            <person name="Reid I.D."/>
            <person name="Moisan M.C."/>
            <person name="Butler G."/>
            <person name="Nguyen T.T.M."/>
            <person name="Dewar K."/>
            <person name="Conant G."/>
            <person name="Drula E."/>
            <person name="Henrissat B."/>
            <person name="Hansel C."/>
            <person name="Singer S."/>
            <person name="Hutchinson M.I."/>
            <person name="de Vries R.P."/>
            <person name="Natvig D.O."/>
            <person name="Powell A.J."/>
            <person name="Tsang A."/>
            <person name="Grigoriev I.V."/>
        </authorList>
    </citation>
    <scope>NUCLEOTIDE SEQUENCE [LARGE SCALE GENOMIC DNA]</scope>
    <source>
        <strain evidence="2 3">CBS 620.91</strain>
    </source>
</reference>
<evidence type="ECO:0000313" key="2">
    <source>
        <dbReference type="EMBL" id="KAL1836487.1"/>
    </source>
</evidence>
<feature type="signal peptide" evidence="1">
    <location>
        <begin position="1"/>
        <end position="21"/>
    </location>
</feature>
<proteinExistence type="predicted"/>
<dbReference type="EMBL" id="JAZGSY010000404">
    <property type="protein sequence ID" value="KAL1836487.1"/>
    <property type="molecule type" value="Genomic_DNA"/>
</dbReference>
<dbReference type="Proteomes" id="UP001583172">
    <property type="component" value="Unassembled WGS sequence"/>
</dbReference>
<protein>
    <submittedName>
        <fullName evidence="2">Uncharacterized protein</fullName>
    </submittedName>
</protein>
<keyword evidence="1" id="KW-0732">Signal</keyword>
<name>A0ABR3V3Y1_HUMIN</name>